<sequence length="232" mass="26133">MEIGGTIVSSLEYSGKISLVIFMAKCPLRCPYCHNAEILEGGDETTLKKIFKIIDDSLDYIDAVVVSGGEPLVQIDDLLEILKYSKSLGLKTKVDTSACYPQRLNKILKYIDYLAIDIKAPFDRYEEVIGAAIGKKVKKSMEIANQDSNTFLECRTTYVPGLLDHEDIKQISHEIKCDLYTLQQFRNKNVLDESLENVETPNPLELKTLANEIKQFLSQVKVKTAEFGEESI</sequence>
<dbReference type="OrthoDB" id="371936at2157"/>
<dbReference type="AlphaFoldDB" id="A0A166DMQ2"/>
<feature type="domain" description="Radical SAM core" evidence="7">
    <location>
        <begin position="12"/>
        <end position="217"/>
    </location>
</feature>
<keyword evidence="3" id="KW-0949">S-adenosyl-L-methionine</keyword>
<keyword evidence="8" id="KW-0560">Oxidoreductase</keyword>
<evidence type="ECO:0000256" key="1">
    <source>
        <dbReference type="ARBA" id="ARBA00001966"/>
    </source>
</evidence>
<evidence type="ECO:0000256" key="6">
    <source>
        <dbReference type="ARBA" id="ARBA00023014"/>
    </source>
</evidence>
<dbReference type="InterPro" id="IPR013785">
    <property type="entry name" value="Aldolase_TIM"/>
</dbReference>
<dbReference type="InterPro" id="IPR007197">
    <property type="entry name" value="rSAM"/>
</dbReference>
<dbReference type="PROSITE" id="PS51918">
    <property type="entry name" value="RADICAL_SAM"/>
    <property type="match status" value="1"/>
</dbReference>
<dbReference type="SUPFAM" id="SSF102114">
    <property type="entry name" value="Radical SAM enzymes"/>
    <property type="match status" value="1"/>
</dbReference>
<dbReference type="GO" id="GO:0046872">
    <property type="term" value="F:metal ion binding"/>
    <property type="evidence" value="ECO:0007669"/>
    <property type="project" value="UniProtKB-KW"/>
</dbReference>
<organism evidence="8 9">
    <name type="scientific">Methanobrevibacter cuticularis</name>
    <dbReference type="NCBI Taxonomy" id="47311"/>
    <lineage>
        <taxon>Archaea</taxon>
        <taxon>Methanobacteriati</taxon>
        <taxon>Methanobacteriota</taxon>
        <taxon>Methanomada group</taxon>
        <taxon>Methanobacteria</taxon>
        <taxon>Methanobacteriales</taxon>
        <taxon>Methanobacteriaceae</taxon>
        <taxon>Methanobrevibacter</taxon>
    </lineage>
</organism>
<keyword evidence="8" id="KW-0670">Pyruvate</keyword>
<dbReference type="InterPro" id="IPR012840">
    <property type="entry name" value="NrdG2"/>
</dbReference>
<dbReference type="NCBIfam" id="TIGR02495">
    <property type="entry name" value="NrdG2"/>
    <property type="match status" value="1"/>
</dbReference>
<dbReference type="EC" id="1.97.1.4" evidence="8"/>
<dbReference type="STRING" id="47311.MBCUT_12670"/>
<dbReference type="GO" id="GO:0016829">
    <property type="term" value="F:lyase activity"/>
    <property type="evidence" value="ECO:0007669"/>
    <property type="project" value="UniProtKB-KW"/>
</dbReference>
<gene>
    <name evidence="8" type="primary">pflA</name>
    <name evidence="8" type="ORF">MBCUT_12670</name>
</gene>
<keyword evidence="2" id="KW-0004">4Fe-4S</keyword>
<evidence type="ECO:0000313" key="9">
    <source>
        <dbReference type="Proteomes" id="UP000077275"/>
    </source>
</evidence>
<keyword evidence="6" id="KW-0411">Iron-sulfur</keyword>
<keyword evidence="5" id="KW-0408">Iron</keyword>
<dbReference type="CDD" id="cd01335">
    <property type="entry name" value="Radical_SAM"/>
    <property type="match status" value="1"/>
</dbReference>
<dbReference type="RefSeq" id="WP_067259846.1">
    <property type="nucleotide sequence ID" value="NZ_LWMW01000108.1"/>
</dbReference>
<dbReference type="InterPro" id="IPR058240">
    <property type="entry name" value="rSAM_sf"/>
</dbReference>
<evidence type="ECO:0000259" key="7">
    <source>
        <dbReference type="PROSITE" id="PS51918"/>
    </source>
</evidence>
<proteinExistence type="predicted"/>
<dbReference type="EMBL" id="LWMW01000108">
    <property type="protein sequence ID" value="KZX15764.1"/>
    <property type="molecule type" value="Genomic_DNA"/>
</dbReference>
<keyword evidence="8" id="KW-0456">Lyase</keyword>
<accession>A0A166DMQ2</accession>
<dbReference type="PATRIC" id="fig|47311.3.peg.1388"/>
<dbReference type="SFLD" id="SFLDG01094">
    <property type="entry name" value="Uncharacterised_Radical_SAM_Su"/>
    <property type="match status" value="1"/>
</dbReference>
<dbReference type="PANTHER" id="PTHR30352">
    <property type="entry name" value="PYRUVATE FORMATE-LYASE-ACTIVATING ENZYME"/>
    <property type="match status" value="1"/>
</dbReference>
<keyword evidence="9" id="KW-1185">Reference proteome</keyword>
<comment type="cofactor">
    <cofactor evidence="1">
        <name>[4Fe-4S] cluster</name>
        <dbReference type="ChEBI" id="CHEBI:49883"/>
    </cofactor>
</comment>
<evidence type="ECO:0000313" key="8">
    <source>
        <dbReference type="EMBL" id="KZX15764.1"/>
    </source>
</evidence>
<evidence type="ECO:0000256" key="4">
    <source>
        <dbReference type="ARBA" id="ARBA00022723"/>
    </source>
</evidence>
<dbReference type="SFLD" id="SFLDS00029">
    <property type="entry name" value="Radical_SAM"/>
    <property type="match status" value="1"/>
</dbReference>
<dbReference type="Proteomes" id="UP000077275">
    <property type="component" value="Unassembled WGS sequence"/>
</dbReference>
<evidence type="ECO:0000256" key="5">
    <source>
        <dbReference type="ARBA" id="ARBA00023004"/>
    </source>
</evidence>
<dbReference type="GO" id="GO:0043365">
    <property type="term" value="F:[formate-C-acetyltransferase]-activating enzyme activity"/>
    <property type="evidence" value="ECO:0007669"/>
    <property type="project" value="UniProtKB-EC"/>
</dbReference>
<keyword evidence="4" id="KW-0479">Metal-binding</keyword>
<dbReference type="InterPro" id="IPR034457">
    <property type="entry name" value="Organic_radical-activating"/>
</dbReference>
<evidence type="ECO:0000256" key="2">
    <source>
        <dbReference type="ARBA" id="ARBA00022485"/>
    </source>
</evidence>
<dbReference type="Pfam" id="PF04055">
    <property type="entry name" value="Radical_SAM"/>
    <property type="match status" value="1"/>
</dbReference>
<protein>
    <submittedName>
        <fullName evidence="8">Pyruvate formate-lyase 1-activating enzyme</fullName>
        <ecNumber evidence="8">1.97.1.4</ecNumber>
    </submittedName>
</protein>
<reference evidence="8 9" key="1">
    <citation type="submission" date="2016-04" db="EMBL/GenBank/DDBJ databases">
        <title>Genome sequence of Methanobrevibacter cuticularis DSM 11139.</title>
        <authorList>
            <person name="Poehlein A."/>
            <person name="Seedorf H."/>
            <person name="Daniel R."/>
        </authorList>
    </citation>
    <scope>NUCLEOTIDE SEQUENCE [LARGE SCALE GENOMIC DNA]</scope>
    <source>
        <strain evidence="8 9">DSM 11139</strain>
    </source>
</reference>
<evidence type="ECO:0000256" key="3">
    <source>
        <dbReference type="ARBA" id="ARBA00022691"/>
    </source>
</evidence>
<name>A0A166DMQ2_9EURY</name>
<dbReference type="GO" id="GO:0051539">
    <property type="term" value="F:4 iron, 4 sulfur cluster binding"/>
    <property type="evidence" value="ECO:0007669"/>
    <property type="project" value="UniProtKB-KW"/>
</dbReference>
<comment type="caution">
    <text evidence="8">The sequence shown here is derived from an EMBL/GenBank/DDBJ whole genome shotgun (WGS) entry which is preliminary data.</text>
</comment>
<dbReference type="Gene3D" id="3.20.20.70">
    <property type="entry name" value="Aldolase class I"/>
    <property type="match status" value="1"/>
</dbReference>